<reference evidence="2 3" key="1">
    <citation type="journal article" date="2019" name="Sci. Rep.">
        <title>Orb-weaving spider Araneus ventricosus genome elucidates the spidroin gene catalogue.</title>
        <authorList>
            <person name="Kono N."/>
            <person name="Nakamura H."/>
            <person name="Ohtoshi R."/>
            <person name="Moran D.A.P."/>
            <person name="Shinohara A."/>
            <person name="Yoshida Y."/>
            <person name="Fujiwara M."/>
            <person name="Mori M."/>
            <person name="Tomita M."/>
            <person name="Arakawa K."/>
        </authorList>
    </citation>
    <scope>NUCLEOTIDE SEQUENCE [LARGE SCALE GENOMIC DNA]</scope>
</reference>
<name>A0A4Y2SNP6_ARAVE</name>
<dbReference type="Proteomes" id="UP000499080">
    <property type="component" value="Unassembled WGS sequence"/>
</dbReference>
<gene>
    <name evidence="2" type="ORF">AVEN_102050_1</name>
</gene>
<proteinExistence type="predicted"/>
<feature type="region of interest" description="Disordered" evidence="1">
    <location>
        <begin position="30"/>
        <end position="65"/>
    </location>
</feature>
<accession>A0A4Y2SNP6</accession>
<feature type="non-terminal residue" evidence="2">
    <location>
        <position position="65"/>
    </location>
</feature>
<evidence type="ECO:0000313" key="2">
    <source>
        <dbReference type="EMBL" id="GBN89918.1"/>
    </source>
</evidence>
<organism evidence="2 3">
    <name type="scientific">Araneus ventricosus</name>
    <name type="common">Orbweaver spider</name>
    <name type="synonym">Epeira ventricosa</name>
    <dbReference type="NCBI Taxonomy" id="182803"/>
    <lineage>
        <taxon>Eukaryota</taxon>
        <taxon>Metazoa</taxon>
        <taxon>Ecdysozoa</taxon>
        <taxon>Arthropoda</taxon>
        <taxon>Chelicerata</taxon>
        <taxon>Arachnida</taxon>
        <taxon>Araneae</taxon>
        <taxon>Araneomorphae</taxon>
        <taxon>Entelegynae</taxon>
        <taxon>Araneoidea</taxon>
        <taxon>Araneidae</taxon>
        <taxon>Araneus</taxon>
    </lineage>
</organism>
<feature type="compositionally biased region" description="Basic and acidic residues" evidence="1">
    <location>
        <begin position="30"/>
        <end position="43"/>
    </location>
</feature>
<protein>
    <submittedName>
        <fullName evidence="2">Uncharacterized protein</fullName>
    </submittedName>
</protein>
<keyword evidence="3" id="KW-1185">Reference proteome</keyword>
<sequence>MNEFLSKPHRGLMAAALNCSITNIEFPNAEKKAEEKRKKEMNSSKKWGQVRSSRHDIYHVMMPKP</sequence>
<evidence type="ECO:0000256" key="1">
    <source>
        <dbReference type="SAM" id="MobiDB-lite"/>
    </source>
</evidence>
<dbReference type="AlphaFoldDB" id="A0A4Y2SNP6"/>
<dbReference type="EMBL" id="BGPR01023043">
    <property type="protein sequence ID" value="GBN89918.1"/>
    <property type="molecule type" value="Genomic_DNA"/>
</dbReference>
<evidence type="ECO:0000313" key="3">
    <source>
        <dbReference type="Proteomes" id="UP000499080"/>
    </source>
</evidence>
<comment type="caution">
    <text evidence="2">The sequence shown here is derived from an EMBL/GenBank/DDBJ whole genome shotgun (WGS) entry which is preliminary data.</text>
</comment>